<dbReference type="SUPFAM" id="SSF54768">
    <property type="entry name" value="dsRNA-binding domain-like"/>
    <property type="match status" value="1"/>
</dbReference>
<dbReference type="EMBL" id="VLKU01000008">
    <property type="protein sequence ID" value="TWI32778.1"/>
    <property type="molecule type" value="Genomic_DNA"/>
</dbReference>
<evidence type="ECO:0000313" key="5">
    <source>
        <dbReference type="EMBL" id="TWI32778.1"/>
    </source>
</evidence>
<evidence type="ECO:0000256" key="3">
    <source>
        <dbReference type="ARBA" id="ARBA00023172"/>
    </source>
</evidence>
<comment type="similarity">
    <text evidence="1">Belongs to the RAD52 family.</text>
</comment>
<evidence type="ECO:0000256" key="4">
    <source>
        <dbReference type="ARBA" id="ARBA00023204"/>
    </source>
</evidence>
<protein>
    <submittedName>
        <fullName evidence="5">DNA recombination protein Rad52</fullName>
    </submittedName>
</protein>
<proteinExistence type="inferred from homology"/>
<dbReference type="GO" id="GO:0000724">
    <property type="term" value="P:double-strand break repair via homologous recombination"/>
    <property type="evidence" value="ECO:0007669"/>
    <property type="project" value="TreeGrafter"/>
</dbReference>
<dbReference type="InterPro" id="IPR041247">
    <property type="entry name" value="Rad52_fam"/>
</dbReference>
<comment type="caution">
    <text evidence="5">The sequence shown here is derived from an EMBL/GenBank/DDBJ whole genome shotgun (WGS) entry which is preliminary data.</text>
</comment>
<sequence length="214" mass="23113">MDWEKASAELAKKLDPAHVRPPKKFGPKGDYLEGWHVMAEANRIFGFGAWSYTVTECKCVSERAREIGQNKTPGFGVTYTATVRVTIGDVVREDVGAGHGYDVDCGLAHESAIKEAVTDSLKRALRGFGNPFGLALYDKSRENVGVDEPPFDAAAAEARITATIGRAATEGDLVKLWKREAATIKQIGGEGEARITDAFKARKAELTPEMKGAA</sequence>
<evidence type="ECO:0000256" key="2">
    <source>
        <dbReference type="ARBA" id="ARBA00022763"/>
    </source>
</evidence>
<dbReference type="InterPro" id="IPR042525">
    <property type="entry name" value="Rad52_Rad59_Rad22_sf"/>
</dbReference>
<reference evidence="5 6" key="1">
    <citation type="journal article" date="2015" name="Stand. Genomic Sci.">
        <title>Genomic Encyclopedia of Bacterial and Archaeal Type Strains, Phase III: the genomes of soil and plant-associated and newly described type strains.</title>
        <authorList>
            <person name="Whitman W.B."/>
            <person name="Woyke T."/>
            <person name="Klenk H.P."/>
            <person name="Zhou Y."/>
            <person name="Lilburn T.G."/>
            <person name="Beck B.J."/>
            <person name="De Vos P."/>
            <person name="Vandamme P."/>
            <person name="Eisen J.A."/>
            <person name="Garrity G."/>
            <person name="Hugenholtz P."/>
            <person name="Kyrpides N.C."/>
        </authorList>
    </citation>
    <scope>NUCLEOTIDE SEQUENCE [LARGE SCALE GENOMIC DNA]</scope>
    <source>
        <strain evidence="5 6">CGMCC 1.5364</strain>
    </source>
</reference>
<keyword evidence="6" id="KW-1185">Reference proteome</keyword>
<accession>A0A562NKU2</accession>
<dbReference type="Gene3D" id="3.30.390.80">
    <property type="entry name" value="DNA repair protein Rad52/59/22"/>
    <property type="match status" value="1"/>
</dbReference>
<dbReference type="PANTHER" id="PTHR12132">
    <property type="entry name" value="DNA REPAIR AND RECOMBINATION PROTEIN RAD52, RAD59"/>
    <property type="match status" value="1"/>
</dbReference>
<dbReference type="GO" id="GO:0045002">
    <property type="term" value="P:double-strand break repair via single-strand annealing"/>
    <property type="evidence" value="ECO:0007669"/>
    <property type="project" value="TreeGrafter"/>
</dbReference>
<evidence type="ECO:0000313" key="6">
    <source>
        <dbReference type="Proteomes" id="UP000316225"/>
    </source>
</evidence>
<dbReference type="Proteomes" id="UP000316225">
    <property type="component" value="Unassembled WGS sequence"/>
</dbReference>
<gene>
    <name evidence="5" type="ORF">IQ24_02653</name>
</gene>
<dbReference type="InterPro" id="IPR007232">
    <property type="entry name" value="Rad52_Rad59_Rad22"/>
</dbReference>
<dbReference type="GO" id="GO:0006312">
    <property type="term" value="P:mitotic recombination"/>
    <property type="evidence" value="ECO:0007669"/>
    <property type="project" value="TreeGrafter"/>
</dbReference>
<dbReference type="Pfam" id="PF04098">
    <property type="entry name" value="Rad52_Rad22"/>
    <property type="match status" value="1"/>
</dbReference>
<name>A0A562NKU2_9RHOB</name>
<keyword evidence="4" id="KW-0234">DNA repair</keyword>
<keyword evidence="2" id="KW-0227">DNA damage</keyword>
<organism evidence="5 6">
    <name type="scientific">Paracoccus sulfuroxidans</name>
    <dbReference type="NCBI Taxonomy" id="384678"/>
    <lineage>
        <taxon>Bacteria</taxon>
        <taxon>Pseudomonadati</taxon>
        <taxon>Pseudomonadota</taxon>
        <taxon>Alphaproteobacteria</taxon>
        <taxon>Rhodobacterales</taxon>
        <taxon>Paracoccaceae</taxon>
        <taxon>Paracoccus</taxon>
    </lineage>
</organism>
<evidence type="ECO:0000256" key="1">
    <source>
        <dbReference type="ARBA" id="ARBA00006638"/>
    </source>
</evidence>
<dbReference type="PANTHER" id="PTHR12132:SF1">
    <property type="entry name" value="DNA REPAIR PROTEIN RAD52 HOMOLOG"/>
    <property type="match status" value="1"/>
</dbReference>
<dbReference type="AlphaFoldDB" id="A0A562NKU2"/>
<dbReference type="OrthoDB" id="149299at2"/>
<keyword evidence="3" id="KW-0233">DNA recombination</keyword>
<dbReference type="RefSeq" id="WP_145398583.1">
    <property type="nucleotide sequence ID" value="NZ_VLKU01000008.1"/>
</dbReference>